<feature type="region of interest" description="Disordered" evidence="4">
    <location>
        <begin position="626"/>
        <end position="693"/>
    </location>
</feature>
<evidence type="ECO:0000259" key="5">
    <source>
        <dbReference type="PROSITE" id="PS50061"/>
    </source>
</evidence>
<dbReference type="SMART" id="SM00413">
    <property type="entry name" value="ETS"/>
    <property type="match status" value="1"/>
</dbReference>
<protein>
    <submittedName>
        <fullName evidence="7">DNA-binding protein D-ETS-4</fullName>
    </submittedName>
</protein>
<dbReference type="GO" id="GO:0005634">
    <property type="term" value="C:nucleus"/>
    <property type="evidence" value="ECO:0007669"/>
    <property type="project" value="UniProtKB-SubCell"/>
</dbReference>
<dbReference type="EMBL" id="KQ767029">
    <property type="protein sequence ID" value="OAD53526.1"/>
    <property type="molecule type" value="Genomic_DNA"/>
</dbReference>
<evidence type="ECO:0000256" key="4">
    <source>
        <dbReference type="SAM" id="MobiDB-lite"/>
    </source>
</evidence>
<feature type="domain" description="PNT" evidence="6">
    <location>
        <begin position="427"/>
        <end position="518"/>
    </location>
</feature>
<comment type="subcellular location">
    <subcellularLocation>
        <location evidence="3">Nucleus</location>
    </subcellularLocation>
</comment>
<dbReference type="FunFam" id="1.10.10.10:FF:000996">
    <property type="entry name" value="Predicted protein"/>
    <property type="match status" value="1"/>
</dbReference>
<dbReference type="GO" id="GO:0030154">
    <property type="term" value="P:cell differentiation"/>
    <property type="evidence" value="ECO:0007669"/>
    <property type="project" value="TreeGrafter"/>
</dbReference>
<keyword evidence="8" id="KW-1185">Reference proteome</keyword>
<feature type="compositionally biased region" description="Low complexity" evidence="4">
    <location>
        <begin position="636"/>
        <end position="650"/>
    </location>
</feature>
<organism evidence="7 8">
    <name type="scientific">Eufriesea mexicana</name>
    <dbReference type="NCBI Taxonomy" id="516756"/>
    <lineage>
        <taxon>Eukaryota</taxon>
        <taxon>Metazoa</taxon>
        <taxon>Ecdysozoa</taxon>
        <taxon>Arthropoda</taxon>
        <taxon>Hexapoda</taxon>
        <taxon>Insecta</taxon>
        <taxon>Pterygota</taxon>
        <taxon>Neoptera</taxon>
        <taxon>Endopterygota</taxon>
        <taxon>Hymenoptera</taxon>
        <taxon>Apocrita</taxon>
        <taxon>Aculeata</taxon>
        <taxon>Apoidea</taxon>
        <taxon>Anthophila</taxon>
        <taxon>Apidae</taxon>
        <taxon>Eufriesea</taxon>
    </lineage>
</organism>
<keyword evidence="3" id="KW-0539">Nucleus</keyword>
<reference evidence="7 8" key="1">
    <citation type="submission" date="2015-07" db="EMBL/GenBank/DDBJ databases">
        <title>The genome of Eufriesea mexicana.</title>
        <authorList>
            <person name="Pan H."/>
            <person name="Kapheim K."/>
        </authorList>
    </citation>
    <scope>NUCLEOTIDE SEQUENCE [LARGE SCALE GENOMIC DNA]</scope>
    <source>
        <strain evidence="7">0111107269</strain>
        <tissue evidence="7">Whole body</tissue>
    </source>
</reference>
<evidence type="ECO:0000256" key="2">
    <source>
        <dbReference type="ARBA" id="ARBA00023125"/>
    </source>
</evidence>
<dbReference type="InterPro" id="IPR036388">
    <property type="entry name" value="WH-like_DNA-bd_sf"/>
</dbReference>
<dbReference type="PRINTS" id="PR00454">
    <property type="entry name" value="ETSDOMAIN"/>
</dbReference>
<comment type="similarity">
    <text evidence="1 3">Belongs to the ETS family.</text>
</comment>
<dbReference type="InterPro" id="IPR000418">
    <property type="entry name" value="Ets_dom"/>
</dbReference>
<dbReference type="Proteomes" id="UP000250275">
    <property type="component" value="Unassembled WGS sequence"/>
</dbReference>
<name>A0A310SEV1_9HYME</name>
<dbReference type="PANTHER" id="PTHR11849:SF182">
    <property type="entry name" value="SAM POINTED DOMAIN-CONTAINING ETS TRANSCRIPTION FACTOR"/>
    <property type="match status" value="1"/>
</dbReference>
<proteinExistence type="inferred from homology"/>
<feature type="region of interest" description="Disordered" evidence="4">
    <location>
        <begin position="131"/>
        <end position="203"/>
    </location>
</feature>
<evidence type="ECO:0000256" key="1">
    <source>
        <dbReference type="ARBA" id="ARBA00005562"/>
    </source>
</evidence>
<dbReference type="PROSITE" id="PS00346">
    <property type="entry name" value="ETS_DOMAIN_2"/>
    <property type="match status" value="1"/>
</dbReference>
<dbReference type="SUPFAM" id="SSF46785">
    <property type="entry name" value="Winged helix' DNA-binding domain"/>
    <property type="match status" value="1"/>
</dbReference>
<feature type="compositionally biased region" description="Gly residues" evidence="4">
    <location>
        <begin position="682"/>
        <end position="693"/>
    </location>
</feature>
<feature type="domain" description="ETS" evidence="5">
    <location>
        <begin position="700"/>
        <end position="783"/>
    </location>
</feature>
<dbReference type="SMART" id="SM00251">
    <property type="entry name" value="SAM_PNT"/>
    <property type="match status" value="1"/>
</dbReference>
<dbReference type="Pfam" id="PF00178">
    <property type="entry name" value="Ets"/>
    <property type="match status" value="1"/>
</dbReference>
<dbReference type="InterPro" id="IPR036390">
    <property type="entry name" value="WH_DNA-bd_sf"/>
</dbReference>
<dbReference type="GO" id="GO:0000981">
    <property type="term" value="F:DNA-binding transcription factor activity, RNA polymerase II-specific"/>
    <property type="evidence" value="ECO:0007669"/>
    <property type="project" value="TreeGrafter"/>
</dbReference>
<keyword evidence="2 3" id="KW-0238">DNA-binding</keyword>
<dbReference type="PROSITE" id="PS51433">
    <property type="entry name" value="PNT"/>
    <property type="match status" value="1"/>
</dbReference>
<evidence type="ECO:0000313" key="7">
    <source>
        <dbReference type="EMBL" id="OAD53526.1"/>
    </source>
</evidence>
<evidence type="ECO:0000259" key="6">
    <source>
        <dbReference type="PROSITE" id="PS51433"/>
    </source>
</evidence>
<dbReference type="InterPro" id="IPR046328">
    <property type="entry name" value="ETS_fam"/>
</dbReference>
<accession>A0A310SEV1</accession>
<dbReference type="PROSITE" id="PS50061">
    <property type="entry name" value="ETS_DOMAIN_3"/>
    <property type="match status" value="1"/>
</dbReference>
<dbReference type="PROSITE" id="PS00345">
    <property type="entry name" value="ETS_DOMAIN_1"/>
    <property type="match status" value="1"/>
</dbReference>
<evidence type="ECO:0000256" key="3">
    <source>
        <dbReference type="RuleBase" id="RU004019"/>
    </source>
</evidence>
<dbReference type="Pfam" id="PF02198">
    <property type="entry name" value="SAM_PNT"/>
    <property type="match status" value="1"/>
</dbReference>
<dbReference type="AlphaFoldDB" id="A0A310SEV1"/>
<dbReference type="GO" id="GO:0043565">
    <property type="term" value="F:sequence-specific DNA binding"/>
    <property type="evidence" value="ECO:0007669"/>
    <property type="project" value="InterPro"/>
</dbReference>
<dbReference type="OrthoDB" id="5961210at2759"/>
<dbReference type="Gene3D" id="1.10.10.10">
    <property type="entry name" value="Winged helix-like DNA-binding domain superfamily/Winged helix DNA-binding domain"/>
    <property type="match status" value="1"/>
</dbReference>
<dbReference type="InterPro" id="IPR003118">
    <property type="entry name" value="Pointed_dom"/>
</dbReference>
<dbReference type="Gene3D" id="1.10.150.50">
    <property type="entry name" value="Transcription Factor, Ets-1"/>
    <property type="match status" value="1"/>
</dbReference>
<sequence>MGTPMSNQQNWTPDKNCRKRYRIMRSGRDREGLFGIVYKERRYLLLLLGPEGIVLYGYGGIIPQSILEKEHFDPVNSGLVERVDEVLITMPQTVPTAAGYSPSFDYSTFQFDLSLLSDDYAAANAQNTLKPAQIKQEAQSPRPGSPTAYSSSPYPGAGGELSPNYSHEGSPGYPTSPYYVPRSPQSAQFYPTSPEPSAKQPVKREKSLDLLAILQESRLLAESLGYREDSTDCTVPCTPPRTEEDIYNSLDAVFFAKKEDTAVQGHPLLKEILFKEEPRSNCNSSSTNSNSSSSSSPLSSSSSSTSSSPDPVELENSSSLRNLLFKGTRKDFADAARTNVLKLERIQDEVRNPLQKEEELFKDGQKSDHQLLREVLRDTSFQRKYNLRPVDLGSVGTGFVEDMEAGECVGDLTREQIEPVLSLAIQQLQKDFDNTCVALGIHPEPRRWSAADVAAWIQWARRQLQLPSVPLESFNVDGATLASLTEEEFCQRAPQILGLWVKRNNYLYSVSDLRIDGVNSQATSSVPDCLCLKHLIPSLTPLGRWPKPIDGETPTGHGDHRLDLISKPDLKWPKSNTPISGSSPGVLLKPTQGQARVNFCGSILHAQLEIWKAAVEESPRNTLAASWGPTVVQTPNNNSSNNNNNNTSSTIANPAPASVKGSSCSVDFSDEEDEDCGSSQAGTGGGGGGGGKMRNGGSHIHLWQFLKELLQSPGIHGSCIRWLDRGKGVFKIEDSVRVARLWGKRKNRPAMNYDKLSRSIRQYYKKGIMKKTERSQRLVYQFCHPYCL</sequence>
<feature type="compositionally biased region" description="Low complexity" evidence="4">
    <location>
        <begin position="280"/>
        <end position="317"/>
    </location>
</feature>
<feature type="region of interest" description="Disordered" evidence="4">
    <location>
        <begin position="279"/>
        <end position="317"/>
    </location>
</feature>
<dbReference type="PANTHER" id="PTHR11849">
    <property type="entry name" value="ETS"/>
    <property type="match status" value="1"/>
</dbReference>
<dbReference type="InterPro" id="IPR013761">
    <property type="entry name" value="SAM/pointed_sf"/>
</dbReference>
<gene>
    <name evidence="7" type="ORF">WN48_09804</name>
</gene>
<dbReference type="SUPFAM" id="SSF47769">
    <property type="entry name" value="SAM/Pointed domain"/>
    <property type="match status" value="1"/>
</dbReference>
<evidence type="ECO:0000313" key="8">
    <source>
        <dbReference type="Proteomes" id="UP000250275"/>
    </source>
</evidence>